<dbReference type="EMBL" id="JACHKZ010000013">
    <property type="protein sequence ID" value="MBB6578264.1"/>
    <property type="molecule type" value="Genomic_DNA"/>
</dbReference>
<keyword evidence="3 6" id="KW-0238">DNA-binding</keyword>
<dbReference type="Pfam" id="PF03466">
    <property type="entry name" value="LysR_substrate"/>
    <property type="match status" value="1"/>
</dbReference>
<accession>A0ABR6RGI5</accession>
<evidence type="ECO:0000313" key="7">
    <source>
        <dbReference type="Proteomes" id="UP000562492"/>
    </source>
</evidence>
<dbReference type="InterPro" id="IPR000847">
    <property type="entry name" value="LysR_HTH_N"/>
</dbReference>
<dbReference type="RefSeq" id="WP_184708654.1">
    <property type="nucleotide sequence ID" value="NZ_JACHKZ010000013.1"/>
</dbReference>
<dbReference type="PANTHER" id="PTHR30537">
    <property type="entry name" value="HTH-TYPE TRANSCRIPTIONAL REGULATOR"/>
    <property type="match status" value="1"/>
</dbReference>
<evidence type="ECO:0000313" key="6">
    <source>
        <dbReference type="EMBL" id="MBB6578264.1"/>
    </source>
</evidence>
<dbReference type="InterPro" id="IPR005119">
    <property type="entry name" value="LysR_subst-bd"/>
</dbReference>
<evidence type="ECO:0000256" key="3">
    <source>
        <dbReference type="ARBA" id="ARBA00023125"/>
    </source>
</evidence>
<evidence type="ECO:0000259" key="5">
    <source>
        <dbReference type="PROSITE" id="PS50931"/>
    </source>
</evidence>
<dbReference type="InterPro" id="IPR036390">
    <property type="entry name" value="WH_DNA-bd_sf"/>
</dbReference>
<dbReference type="Pfam" id="PF00126">
    <property type="entry name" value="HTH_1"/>
    <property type="match status" value="1"/>
</dbReference>
<dbReference type="SUPFAM" id="SSF53850">
    <property type="entry name" value="Periplasmic binding protein-like II"/>
    <property type="match status" value="1"/>
</dbReference>
<name>A0ABR6RGI5_9BURK</name>
<dbReference type="Proteomes" id="UP000562492">
    <property type="component" value="Unassembled WGS sequence"/>
</dbReference>
<dbReference type="Gene3D" id="3.40.190.290">
    <property type="match status" value="1"/>
</dbReference>
<proteinExistence type="inferred from homology"/>
<comment type="caution">
    <text evidence="6">The sequence shown here is derived from an EMBL/GenBank/DDBJ whole genome shotgun (WGS) entry which is preliminary data.</text>
</comment>
<evidence type="ECO:0000256" key="4">
    <source>
        <dbReference type="ARBA" id="ARBA00023163"/>
    </source>
</evidence>
<dbReference type="Gene3D" id="1.10.10.10">
    <property type="entry name" value="Winged helix-like DNA-binding domain superfamily/Winged helix DNA-binding domain"/>
    <property type="match status" value="1"/>
</dbReference>
<dbReference type="SUPFAM" id="SSF46785">
    <property type="entry name" value="Winged helix' DNA-binding domain"/>
    <property type="match status" value="1"/>
</dbReference>
<protein>
    <submittedName>
        <fullName evidence="6">DNA-binding transcriptional LysR family regulator</fullName>
    </submittedName>
</protein>
<comment type="similarity">
    <text evidence="1">Belongs to the LysR transcriptional regulatory family.</text>
</comment>
<dbReference type="PROSITE" id="PS50931">
    <property type="entry name" value="HTH_LYSR"/>
    <property type="match status" value="1"/>
</dbReference>
<dbReference type="PANTHER" id="PTHR30537:SF5">
    <property type="entry name" value="HTH-TYPE TRANSCRIPTIONAL ACTIVATOR TTDR-RELATED"/>
    <property type="match status" value="1"/>
</dbReference>
<reference evidence="6 7" key="1">
    <citation type="submission" date="2020-08" db="EMBL/GenBank/DDBJ databases">
        <title>Functional genomics of gut bacteria from endangered species of beetles.</title>
        <authorList>
            <person name="Carlos-Shanley C."/>
        </authorList>
    </citation>
    <scope>NUCLEOTIDE SEQUENCE [LARGE SCALE GENOMIC DNA]</scope>
    <source>
        <strain evidence="6 7">S00124</strain>
    </source>
</reference>
<dbReference type="GO" id="GO:0003677">
    <property type="term" value="F:DNA binding"/>
    <property type="evidence" value="ECO:0007669"/>
    <property type="project" value="UniProtKB-KW"/>
</dbReference>
<keyword evidence="4" id="KW-0804">Transcription</keyword>
<evidence type="ECO:0000256" key="2">
    <source>
        <dbReference type="ARBA" id="ARBA00023015"/>
    </source>
</evidence>
<sequence>MDHLDTLRCFVAVAEAGGFAPAARSLGRSPAAITRAIATLEARLGVLLLQRSTRVVRLTEAGERFLGDCRPVLADLHEAEQAVRGAQAQVQGQLSITAPQMFGICHVAPIVQDFLAAHPRVQARTLFVNWLVNLLDEGMDVAVRIAHLPDSGLTALPVGALRRLVVASPAYLARYGEPRHPGELSSHRAIGISRDARAVAPWAFKDGVSAQPQICWISNSNEVDIAAAEAGLGLTRCLAYQAAAALQAGRLRVVLAAHEPPPVPVHIVYPAGRRAPAKVRAFVEFARERLAQVPVLQGRGLAPGSER</sequence>
<keyword evidence="2" id="KW-0805">Transcription regulation</keyword>
<feature type="domain" description="HTH lysR-type" evidence="5">
    <location>
        <begin position="1"/>
        <end position="59"/>
    </location>
</feature>
<dbReference type="InterPro" id="IPR036388">
    <property type="entry name" value="WH-like_DNA-bd_sf"/>
</dbReference>
<organism evidence="6 7">
    <name type="scientific">Comamonas odontotermitis</name>
    <dbReference type="NCBI Taxonomy" id="379895"/>
    <lineage>
        <taxon>Bacteria</taxon>
        <taxon>Pseudomonadati</taxon>
        <taxon>Pseudomonadota</taxon>
        <taxon>Betaproteobacteria</taxon>
        <taxon>Burkholderiales</taxon>
        <taxon>Comamonadaceae</taxon>
        <taxon>Comamonas</taxon>
    </lineage>
</organism>
<evidence type="ECO:0000256" key="1">
    <source>
        <dbReference type="ARBA" id="ARBA00009437"/>
    </source>
</evidence>
<keyword evidence="7" id="KW-1185">Reference proteome</keyword>
<gene>
    <name evidence="6" type="ORF">HNP33_002345</name>
</gene>
<dbReference type="InterPro" id="IPR058163">
    <property type="entry name" value="LysR-type_TF_proteobact-type"/>
</dbReference>